<evidence type="ECO:0000313" key="1">
    <source>
        <dbReference type="EMBL" id="MBK0419142.1"/>
    </source>
</evidence>
<dbReference type="EMBL" id="JAEHOH010000011">
    <property type="protein sequence ID" value="MBK0419142.1"/>
    <property type="molecule type" value="Genomic_DNA"/>
</dbReference>
<proteinExistence type="predicted"/>
<dbReference type="RefSeq" id="WP_200115285.1">
    <property type="nucleotide sequence ID" value="NZ_JAEHOH010000011.1"/>
</dbReference>
<keyword evidence="2" id="KW-1185">Reference proteome</keyword>
<sequence>MAEPRARRSLAQSAIAMGATREITTLSAFAGIDLAKLAAQVTNHDALTSAAAALARSSYGEIAQQAIARLQTFDSSKLIADAVRVTRMTEQMSKTYASAAQNIRWQELARATNAMLPDARLLAVAANATSVTQNILAQAVASIEALNVDRLIRQVASVSLPVESPAAVSDELILEVVDHLGHNLAEEDIASIEGELLEGADPVLESVWVRAAQVAVRVQEKFPEWSDRVARRLVVVAYSALLVWAGLIAEDVEEYRPDDFGVFVFLLVIASSLSPEALLASSAKPSEGPLSRPCSTCSASSGQMCVTVRGANPGSTAGRFHAARQHF</sequence>
<protein>
    <submittedName>
        <fullName evidence="1">Uncharacterized protein</fullName>
    </submittedName>
</protein>
<dbReference type="Proteomes" id="UP000608530">
    <property type="component" value="Unassembled WGS sequence"/>
</dbReference>
<dbReference type="AlphaFoldDB" id="A0A934Q991"/>
<reference evidence="1" key="1">
    <citation type="submission" date="2020-12" db="EMBL/GenBank/DDBJ databases">
        <title>Leucobacter sp. CAS1, isolated from Chromium sludge.</title>
        <authorList>
            <person name="Xu Z."/>
        </authorList>
    </citation>
    <scope>NUCLEOTIDE SEQUENCE</scope>
    <source>
        <strain evidence="1">CSA1</strain>
    </source>
</reference>
<evidence type="ECO:0000313" key="2">
    <source>
        <dbReference type="Proteomes" id="UP000608530"/>
    </source>
</evidence>
<organism evidence="1 2">
    <name type="scientific">Leucobacter chromiisoli</name>
    <dbReference type="NCBI Taxonomy" id="2796471"/>
    <lineage>
        <taxon>Bacteria</taxon>
        <taxon>Bacillati</taxon>
        <taxon>Actinomycetota</taxon>
        <taxon>Actinomycetes</taxon>
        <taxon>Micrococcales</taxon>
        <taxon>Microbacteriaceae</taxon>
        <taxon>Leucobacter</taxon>
    </lineage>
</organism>
<name>A0A934Q991_9MICO</name>
<accession>A0A934Q991</accession>
<comment type="caution">
    <text evidence="1">The sequence shown here is derived from an EMBL/GenBank/DDBJ whole genome shotgun (WGS) entry which is preliminary data.</text>
</comment>
<gene>
    <name evidence="1" type="ORF">JD276_08855</name>
</gene>